<proteinExistence type="predicted"/>
<dbReference type="Gene3D" id="1.20.1720.10">
    <property type="entry name" value="Multidrug resistance protein D"/>
    <property type="match status" value="1"/>
</dbReference>
<keyword evidence="3 5" id="KW-1133">Transmembrane helix</keyword>
<feature type="transmembrane region" description="Helical" evidence="5">
    <location>
        <begin position="377"/>
        <end position="396"/>
    </location>
</feature>
<dbReference type="PROSITE" id="PS50850">
    <property type="entry name" value="MFS"/>
    <property type="match status" value="1"/>
</dbReference>
<evidence type="ECO:0000256" key="2">
    <source>
        <dbReference type="ARBA" id="ARBA00022692"/>
    </source>
</evidence>
<feature type="transmembrane region" description="Helical" evidence="5">
    <location>
        <begin position="442"/>
        <end position="466"/>
    </location>
</feature>
<dbReference type="GO" id="GO:0005886">
    <property type="term" value="C:plasma membrane"/>
    <property type="evidence" value="ECO:0007669"/>
    <property type="project" value="TreeGrafter"/>
</dbReference>
<accession>A0A077WFX6</accession>
<evidence type="ECO:0000256" key="1">
    <source>
        <dbReference type="ARBA" id="ARBA00004141"/>
    </source>
</evidence>
<protein>
    <recommendedName>
        <fullName evidence="6">Major facilitator superfamily (MFS) profile domain-containing protein</fullName>
    </recommendedName>
</protein>
<keyword evidence="4 5" id="KW-0472">Membrane</keyword>
<organism evidence="7">
    <name type="scientific">Lichtheimia ramosa</name>
    <dbReference type="NCBI Taxonomy" id="688394"/>
    <lineage>
        <taxon>Eukaryota</taxon>
        <taxon>Fungi</taxon>
        <taxon>Fungi incertae sedis</taxon>
        <taxon>Mucoromycota</taxon>
        <taxon>Mucoromycotina</taxon>
        <taxon>Mucoromycetes</taxon>
        <taxon>Mucorales</taxon>
        <taxon>Lichtheimiaceae</taxon>
        <taxon>Lichtheimia</taxon>
    </lineage>
</organism>
<dbReference type="PANTHER" id="PTHR23501:SF102">
    <property type="entry name" value="DRUG TRANSPORTER, PUTATIVE (AFU_ORTHOLOGUE AFUA_3G08530)-RELATED"/>
    <property type="match status" value="1"/>
</dbReference>
<dbReference type="Gene3D" id="1.20.1250.20">
    <property type="entry name" value="MFS general substrate transporter like domains"/>
    <property type="match status" value="1"/>
</dbReference>
<evidence type="ECO:0000256" key="3">
    <source>
        <dbReference type="ARBA" id="ARBA00022989"/>
    </source>
</evidence>
<feature type="transmembrane region" description="Helical" evidence="5">
    <location>
        <begin position="48"/>
        <end position="73"/>
    </location>
</feature>
<dbReference type="AlphaFoldDB" id="A0A077WFX6"/>
<feature type="domain" description="Major facilitator superfamily (MFS) profile" evidence="6">
    <location>
        <begin position="51"/>
        <end position="538"/>
    </location>
</feature>
<dbReference type="EMBL" id="LK023318">
    <property type="protein sequence ID" value="CDS06059.1"/>
    <property type="molecule type" value="Genomic_DNA"/>
</dbReference>
<feature type="transmembrane region" description="Helical" evidence="5">
    <location>
        <begin position="206"/>
        <end position="229"/>
    </location>
</feature>
<dbReference type="InterPro" id="IPR011701">
    <property type="entry name" value="MFS"/>
</dbReference>
<feature type="transmembrane region" description="Helical" evidence="5">
    <location>
        <begin position="275"/>
        <end position="297"/>
    </location>
</feature>
<feature type="transmembrane region" description="Helical" evidence="5">
    <location>
        <begin position="142"/>
        <end position="163"/>
    </location>
</feature>
<feature type="transmembrane region" description="Helical" evidence="5">
    <location>
        <begin position="408"/>
        <end position="430"/>
    </location>
</feature>
<comment type="subcellular location">
    <subcellularLocation>
        <location evidence="1">Membrane</location>
        <topology evidence="1">Multi-pass membrane protein</topology>
    </subcellularLocation>
</comment>
<dbReference type="InterPro" id="IPR020846">
    <property type="entry name" value="MFS_dom"/>
</dbReference>
<dbReference type="OrthoDB" id="10021397at2759"/>
<dbReference type="PANTHER" id="PTHR23501">
    <property type="entry name" value="MAJOR FACILITATOR SUPERFAMILY"/>
    <property type="match status" value="1"/>
</dbReference>
<evidence type="ECO:0000256" key="5">
    <source>
        <dbReference type="SAM" id="Phobius"/>
    </source>
</evidence>
<feature type="transmembrane region" description="Helical" evidence="5">
    <location>
        <begin position="309"/>
        <end position="331"/>
    </location>
</feature>
<dbReference type="InterPro" id="IPR036259">
    <property type="entry name" value="MFS_trans_sf"/>
</dbReference>
<name>A0A077WFX6_9FUNG</name>
<sequence length="587" mass="64028">MSTKSPNASTDEISRDTASSIAVTLDSDYIAAAKRTAVASNTNPRWKWYLIFFGLQLALFSSSLEYSIVSTALPRIGTDLDAMLISSWVITSYIVTQNAFQPIWAKLSDIFGRKCILLVTLSLFLTCSALCGVSQVSMTWLIAARALQGIGVAGVFPLMYIIVADIVPLDKRASYEGLIQACFTFATVCGPFVGGTLTDHVSWRGIFFVIIPLGVVGMIIIALFLHLPVEEQDLQNKLTRIDYAGILLVMGATVLFMLAMSFISQGYPWESPLIVAPMVSATVLVALLILVETKVAIEPLLPPRLFTNLPVVCFNIYNLSWGIAYTAFMYYVPTYFQVVHGDSAMASGIRLIPLDVCSMIVAFAVGWYITLKGGYRLPLSGGMALYLICFGLFFLFDANTSWAEIQGVMVIGGVGTGGIVGSSAIALQAAVEERDIAVASGLLAYTFMLGGGLGAALAFALINLYLQNNLPQMIPPEYAKQILDYPGFIRDGLPSQHFDAAIAVYNDAYKRLWYLMVIFSGIAFVSSLFIKQFSLTRVDSDDTIHEEIHDRQSLNVSKRNKSANKSSASISGRYQSLATDQQLLDSY</sequence>
<evidence type="ECO:0000259" key="6">
    <source>
        <dbReference type="PROSITE" id="PS50850"/>
    </source>
</evidence>
<feature type="transmembrane region" description="Helical" evidence="5">
    <location>
        <begin position="351"/>
        <end position="370"/>
    </location>
</feature>
<dbReference type="SUPFAM" id="SSF103473">
    <property type="entry name" value="MFS general substrate transporter"/>
    <property type="match status" value="2"/>
</dbReference>
<evidence type="ECO:0000313" key="7">
    <source>
        <dbReference type="EMBL" id="CDS06059.1"/>
    </source>
</evidence>
<keyword evidence="2 5" id="KW-0812">Transmembrane</keyword>
<dbReference type="GO" id="GO:0022857">
    <property type="term" value="F:transmembrane transporter activity"/>
    <property type="evidence" value="ECO:0007669"/>
    <property type="project" value="InterPro"/>
</dbReference>
<reference evidence="7" key="1">
    <citation type="journal article" date="2014" name="Genome Announc.">
        <title>De novo whole-genome sequence and genome annotation of Lichtheimia ramosa.</title>
        <authorList>
            <person name="Linde J."/>
            <person name="Schwartze V."/>
            <person name="Binder U."/>
            <person name="Lass-Florl C."/>
            <person name="Voigt K."/>
            <person name="Horn F."/>
        </authorList>
    </citation>
    <scope>NUCLEOTIDE SEQUENCE</scope>
    <source>
        <strain evidence="7">JMRC FSU:6197</strain>
    </source>
</reference>
<gene>
    <name evidence="7" type="ORF">LRAMOSA08587</name>
</gene>
<evidence type="ECO:0000256" key="4">
    <source>
        <dbReference type="ARBA" id="ARBA00023136"/>
    </source>
</evidence>
<feature type="transmembrane region" description="Helical" evidence="5">
    <location>
        <begin position="116"/>
        <end position="136"/>
    </location>
</feature>
<feature type="transmembrane region" description="Helical" evidence="5">
    <location>
        <begin position="85"/>
        <end position="104"/>
    </location>
</feature>
<dbReference type="Pfam" id="PF07690">
    <property type="entry name" value="MFS_1"/>
    <property type="match status" value="2"/>
</dbReference>
<feature type="transmembrane region" description="Helical" evidence="5">
    <location>
        <begin position="241"/>
        <end position="263"/>
    </location>
</feature>
<feature type="transmembrane region" description="Helical" evidence="5">
    <location>
        <begin position="512"/>
        <end position="530"/>
    </location>
</feature>
<dbReference type="PRINTS" id="PR01036">
    <property type="entry name" value="TCRTETB"/>
</dbReference>
<feature type="transmembrane region" description="Helical" evidence="5">
    <location>
        <begin position="175"/>
        <end position="194"/>
    </location>
</feature>